<organism evidence="1 2">
    <name type="scientific">Escherichia phage VB_EcoS-Golestan</name>
    <dbReference type="NCBI Taxonomy" id="2047801"/>
    <lineage>
        <taxon>Viruses</taxon>
        <taxon>Duplodnaviria</taxon>
        <taxon>Heunggongvirae</taxon>
        <taxon>Uroviricota</taxon>
        <taxon>Caudoviricetes</taxon>
        <taxon>Sarkviridae</taxon>
        <taxon>Guernseyvirinae</taxon>
        <taxon>Kagunavirus</taxon>
        <taxon>Kagunavirus golestan</taxon>
    </lineage>
</organism>
<sequence>MLVVISVVIAVDAVMFLWACSGIGEIDTGNGEL</sequence>
<gene>
    <name evidence="1" type="ORF">E1_6</name>
</gene>
<accession>A0A2D2W4R3</accession>
<name>A0A2D2W4R3_9CAUD</name>
<reference evidence="1 2" key="1">
    <citation type="submission" date="2017-10" db="EMBL/GenBank/DDBJ databases">
        <title>Characteristics and comparative genomic analysis of a novel Escherichia coli phage VB_EcoS-Golestan.</title>
        <authorList>
            <person name="Yazdi M."/>
            <person name="Bouzari M."/>
            <person name="Ghaemi E.A."/>
        </authorList>
    </citation>
    <scope>NUCLEOTIDE SEQUENCE [LARGE SCALE GENOMIC DNA]</scope>
</reference>
<evidence type="ECO:0000313" key="2">
    <source>
        <dbReference type="Proteomes" id="UP000240477"/>
    </source>
</evidence>
<proteinExistence type="predicted"/>
<protein>
    <submittedName>
        <fullName evidence="1">Uncharacterized protein</fullName>
    </submittedName>
</protein>
<evidence type="ECO:0000313" key="1">
    <source>
        <dbReference type="EMBL" id="ATS93230.1"/>
    </source>
</evidence>
<dbReference type="Proteomes" id="UP000240477">
    <property type="component" value="Segment"/>
</dbReference>
<dbReference type="EMBL" id="MG099933">
    <property type="protein sequence ID" value="ATS93230.1"/>
    <property type="molecule type" value="Genomic_DNA"/>
</dbReference>
<keyword evidence="2" id="KW-1185">Reference proteome</keyword>